<evidence type="ECO:0000313" key="3">
    <source>
        <dbReference type="Proteomes" id="UP000274131"/>
    </source>
</evidence>
<name>A0A0N4V895_ENTVE</name>
<evidence type="ECO:0000256" key="1">
    <source>
        <dbReference type="SAM" id="Coils"/>
    </source>
</evidence>
<gene>
    <name evidence="2" type="ORF">EVEC_LOCUS6136</name>
</gene>
<dbReference type="WBParaSite" id="EVEC_0000656201-mRNA-1">
    <property type="protein sequence ID" value="EVEC_0000656201-mRNA-1"/>
    <property type="gene ID" value="EVEC_0000656201"/>
</dbReference>
<evidence type="ECO:0000313" key="2">
    <source>
        <dbReference type="EMBL" id="VDD91385.1"/>
    </source>
</evidence>
<protein>
    <submittedName>
        <fullName evidence="4">PHB domain-containing protein</fullName>
    </submittedName>
</protein>
<organism evidence="4">
    <name type="scientific">Enterobius vermicularis</name>
    <name type="common">Human pinworm</name>
    <dbReference type="NCBI Taxonomy" id="51028"/>
    <lineage>
        <taxon>Eukaryota</taxon>
        <taxon>Metazoa</taxon>
        <taxon>Ecdysozoa</taxon>
        <taxon>Nematoda</taxon>
        <taxon>Chromadorea</taxon>
        <taxon>Rhabditida</taxon>
        <taxon>Spirurina</taxon>
        <taxon>Oxyuridomorpha</taxon>
        <taxon>Oxyuroidea</taxon>
        <taxon>Oxyuridae</taxon>
        <taxon>Enterobius</taxon>
    </lineage>
</organism>
<keyword evidence="1" id="KW-0175">Coiled coil</keyword>
<keyword evidence="3" id="KW-1185">Reference proteome</keyword>
<reference evidence="2 3" key="2">
    <citation type="submission" date="2018-10" db="EMBL/GenBank/DDBJ databases">
        <authorList>
            <consortium name="Pathogen Informatics"/>
        </authorList>
    </citation>
    <scope>NUCLEOTIDE SEQUENCE [LARGE SCALE GENOMIC DNA]</scope>
</reference>
<reference evidence="4" key="1">
    <citation type="submission" date="2017-02" db="UniProtKB">
        <authorList>
            <consortium name="WormBaseParasite"/>
        </authorList>
    </citation>
    <scope>IDENTIFICATION</scope>
</reference>
<sequence length="289" mass="33522">MQCLTVTLVIQYAAFIHFIRAAKSNDIFSYSAAIERQSENGDVRIINVILTPLTVTVNALIENQRPSIRPKRYSRTFDWSDVDSCGNRTQVLTELRKIITQEFKTETRHEAATFIKKAKRLNQVARELEFQSEELKVRAGEQNRAVRQDAQFMSDQIEKQVEHLREQANAIRSQADEQSVVIRQQAEEIKQFSEKDYHHMMKMAITIAQQGRKQVEIVRKQAGQLRVNLRDQIEMMKLQSETQASQMELQAEQLKEQAAIFRLQSLKYSEPAEQILRGLDAITELMQNL</sequence>
<dbReference type="AlphaFoldDB" id="A0A0N4V895"/>
<proteinExistence type="predicted"/>
<accession>A0A0N4V895</accession>
<feature type="coiled-coil region" evidence="1">
    <location>
        <begin position="118"/>
        <end position="174"/>
    </location>
</feature>
<evidence type="ECO:0000313" key="4">
    <source>
        <dbReference type="WBParaSite" id="EVEC_0000656201-mRNA-1"/>
    </source>
</evidence>
<dbReference type="EMBL" id="UXUI01008390">
    <property type="protein sequence ID" value="VDD91385.1"/>
    <property type="molecule type" value="Genomic_DNA"/>
</dbReference>
<dbReference type="Proteomes" id="UP000274131">
    <property type="component" value="Unassembled WGS sequence"/>
</dbReference>
<feature type="coiled-coil region" evidence="1">
    <location>
        <begin position="237"/>
        <end position="264"/>
    </location>
</feature>